<name>A0AAE9CDU9_9CAUD</name>
<protein>
    <submittedName>
        <fullName evidence="1">Uncharacterized protein</fullName>
    </submittedName>
</protein>
<dbReference type="EMBL" id="OK499991">
    <property type="protein sequence ID" value="UGO50714.1"/>
    <property type="molecule type" value="Genomic_DNA"/>
</dbReference>
<dbReference type="Proteomes" id="UP000827460">
    <property type="component" value="Segment"/>
</dbReference>
<proteinExistence type="predicted"/>
<accession>A0AAE9CDU9</accession>
<sequence>MIVNVGIENVLNSLIGSEFDIEFYDQSGALNNIEKTRGNIGRYKSGASIFLTRTFLETSWLRLGKHKTFLEAYDEAKNNSISNFTELFDIENTRFIHSTDNLSDKISSTDYMNITLKQLTEEKYWDVWNGDTSNTYLNWKSYPEVPSSQSFGFAVRELLESVEKYYLIQFNSNKKIKLTNDGLKDASTNQIIELTGELLASGGWYKGETIIELEGEPMNLTTAIATVDWNTQKITYKSGKASQISFDKLSYENANLKSFIDYSIRTTEPIHDFLIGENWIIEPK</sequence>
<evidence type="ECO:0000313" key="1">
    <source>
        <dbReference type="EMBL" id="UGO50714.1"/>
    </source>
</evidence>
<organism evidence="1 2">
    <name type="scientific">Bacillus phage vB_BanS_Sophrita</name>
    <dbReference type="NCBI Taxonomy" id="2894790"/>
    <lineage>
        <taxon>Viruses</taxon>
        <taxon>Duplodnaviria</taxon>
        <taxon>Heunggongvirae</taxon>
        <taxon>Uroviricota</taxon>
        <taxon>Caudoviricetes</taxon>
        <taxon>Joanripponvirinae</taxon>
        <taxon>Sophritavirus</taxon>
        <taxon>Sophritavirus sophrita</taxon>
    </lineage>
</organism>
<evidence type="ECO:0000313" key="2">
    <source>
        <dbReference type="Proteomes" id="UP000827460"/>
    </source>
</evidence>
<gene>
    <name evidence="1" type="ORF">SOPHRITA_123</name>
</gene>
<keyword evidence="2" id="KW-1185">Reference proteome</keyword>
<reference evidence="1" key="1">
    <citation type="submission" date="2021-10" db="EMBL/GenBank/DDBJ databases">
        <authorList>
            <person name="Lavering E.D."/>
            <person name="James R."/>
            <person name="Fairholm J.D."/>
            <person name="Ogilvie B.H."/>
            <person name="Thurgood T.L."/>
            <person name="Robison R.A."/>
            <person name="Grose J.H."/>
        </authorList>
    </citation>
    <scope>NUCLEOTIDE SEQUENCE</scope>
</reference>